<evidence type="ECO:0000313" key="1">
    <source>
        <dbReference type="EMBL" id="PYE50034.1"/>
    </source>
</evidence>
<protein>
    <submittedName>
        <fullName evidence="1">Uncharacterized protein</fullName>
    </submittedName>
</protein>
<dbReference type="OrthoDB" id="71119at2"/>
<organism evidence="1 2">
    <name type="scientific">Deinococcus yavapaiensis KR-236</name>
    <dbReference type="NCBI Taxonomy" id="694435"/>
    <lineage>
        <taxon>Bacteria</taxon>
        <taxon>Thermotogati</taxon>
        <taxon>Deinococcota</taxon>
        <taxon>Deinococci</taxon>
        <taxon>Deinococcales</taxon>
        <taxon>Deinococcaceae</taxon>
        <taxon>Deinococcus</taxon>
    </lineage>
</organism>
<dbReference type="AlphaFoldDB" id="A0A318S056"/>
<reference evidence="1 2" key="1">
    <citation type="submission" date="2018-06" db="EMBL/GenBank/DDBJ databases">
        <title>Genomic Encyclopedia of Type Strains, Phase IV (KMG-IV): sequencing the most valuable type-strain genomes for metagenomic binning, comparative biology and taxonomic classification.</title>
        <authorList>
            <person name="Goeker M."/>
        </authorList>
    </citation>
    <scope>NUCLEOTIDE SEQUENCE [LARGE SCALE GENOMIC DNA]</scope>
    <source>
        <strain evidence="1 2">DSM 18048</strain>
    </source>
</reference>
<keyword evidence="2" id="KW-1185">Reference proteome</keyword>
<dbReference type="RefSeq" id="WP_110888488.1">
    <property type="nucleotide sequence ID" value="NZ_QJSX01000019.1"/>
</dbReference>
<evidence type="ECO:0000313" key="2">
    <source>
        <dbReference type="Proteomes" id="UP000248326"/>
    </source>
</evidence>
<accession>A0A318S056</accession>
<dbReference type="EMBL" id="QJSX01000019">
    <property type="protein sequence ID" value="PYE50034.1"/>
    <property type="molecule type" value="Genomic_DNA"/>
</dbReference>
<name>A0A318S056_9DEIO</name>
<comment type="caution">
    <text evidence="1">The sequence shown here is derived from an EMBL/GenBank/DDBJ whole genome shotgun (WGS) entry which is preliminary data.</text>
</comment>
<dbReference type="Proteomes" id="UP000248326">
    <property type="component" value="Unassembled WGS sequence"/>
</dbReference>
<gene>
    <name evidence="1" type="ORF">DES52_11955</name>
</gene>
<proteinExistence type="predicted"/>
<sequence length="88" mass="10119">MKRDEREVTLGGDRWVHVGEYPRLIAESFRRLLDQDGIPSVLRTPFQWVMFTPVIEIETGGYMGSVGLYVLKVHQVQAERILGEDDSQ</sequence>